<dbReference type="Proteomes" id="UP000252100">
    <property type="component" value="Chromosome"/>
</dbReference>
<dbReference type="RefSeq" id="WP_114375138.1">
    <property type="nucleotide sequence ID" value="NZ_CP031092.1"/>
</dbReference>
<dbReference type="KEGG" id="rue:DT065_16150"/>
<dbReference type="AlphaFoldDB" id="A0A345C2E2"/>
<keyword evidence="1" id="KW-0812">Transmembrane</keyword>
<evidence type="ECO:0008006" key="4">
    <source>
        <dbReference type="Google" id="ProtNLM"/>
    </source>
</evidence>
<keyword evidence="3" id="KW-1185">Reference proteome</keyword>
<accession>A0A345C2E2</accession>
<evidence type="ECO:0000256" key="1">
    <source>
        <dbReference type="SAM" id="Phobius"/>
    </source>
</evidence>
<sequence length="71" mass="7879">MVLKVITVIAVHIVIFYSQKTLIKGSNEVNLERAFYTLLAFTAVIGVLYVLDIPLPSLSQLLTRVAKQSFA</sequence>
<evidence type="ECO:0000313" key="3">
    <source>
        <dbReference type="Proteomes" id="UP000252100"/>
    </source>
</evidence>
<reference evidence="2 3" key="1">
    <citation type="journal article" date="2018" name="J. Microbiol.">
        <title>Salicibibacter kimchii gen. nov., sp. nov., a moderately halophilic and alkalitolerant bacterium in the family Bacillaceae, isolated from kimchi.</title>
        <authorList>
            <person name="Jang J.Y."/>
            <person name="Oh Y.J."/>
            <person name="Lim S.K."/>
            <person name="Park H.K."/>
            <person name="Lee C."/>
            <person name="Kim J.Y."/>
            <person name="Lee M.A."/>
            <person name="Choi H.J."/>
        </authorList>
    </citation>
    <scope>NUCLEOTIDE SEQUENCE [LARGE SCALE GENOMIC DNA]</scope>
    <source>
        <strain evidence="2 3">NKC1-1</strain>
    </source>
</reference>
<dbReference type="EMBL" id="CP031092">
    <property type="protein sequence ID" value="AXF57373.1"/>
    <property type="molecule type" value="Genomic_DNA"/>
</dbReference>
<evidence type="ECO:0000313" key="2">
    <source>
        <dbReference type="EMBL" id="AXF57373.1"/>
    </source>
</evidence>
<name>A0A345C2E2_9BACI</name>
<keyword evidence="1" id="KW-0472">Membrane</keyword>
<protein>
    <recommendedName>
        <fullName evidence="4">DUF1146 domain-containing protein</fullName>
    </recommendedName>
</protein>
<organism evidence="2 3">
    <name type="scientific">Salicibibacter kimchii</name>
    <dbReference type="NCBI Taxonomy" id="2099786"/>
    <lineage>
        <taxon>Bacteria</taxon>
        <taxon>Bacillati</taxon>
        <taxon>Bacillota</taxon>
        <taxon>Bacilli</taxon>
        <taxon>Bacillales</taxon>
        <taxon>Bacillaceae</taxon>
        <taxon>Salicibibacter</taxon>
    </lineage>
</organism>
<proteinExistence type="predicted"/>
<keyword evidence="1" id="KW-1133">Transmembrane helix</keyword>
<gene>
    <name evidence="2" type="ORF">DT065_16150</name>
</gene>
<feature type="transmembrane region" description="Helical" evidence="1">
    <location>
        <begin position="35"/>
        <end position="51"/>
    </location>
</feature>